<organism evidence="1 2">
    <name type="scientific">Gigaspora margarita</name>
    <dbReference type="NCBI Taxonomy" id="4874"/>
    <lineage>
        <taxon>Eukaryota</taxon>
        <taxon>Fungi</taxon>
        <taxon>Fungi incertae sedis</taxon>
        <taxon>Mucoromycota</taxon>
        <taxon>Glomeromycotina</taxon>
        <taxon>Glomeromycetes</taxon>
        <taxon>Diversisporales</taxon>
        <taxon>Gigasporaceae</taxon>
        <taxon>Gigaspora</taxon>
    </lineage>
</organism>
<evidence type="ECO:0000313" key="1">
    <source>
        <dbReference type="EMBL" id="CAG8642470.1"/>
    </source>
</evidence>
<name>A0ABN7UNW1_GIGMA</name>
<accession>A0ABN7UNW1</accession>
<proteinExistence type="predicted"/>
<feature type="non-terminal residue" evidence="1">
    <location>
        <position position="154"/>
    </location>
</feature>
<protein>
    <submittedName>
        <fullName evidence="1">20157_t:CDS:1</fullName>
    </submittedName>
</protein>
<sequence>MQASVLQESNYFETCLKIWQESYIIPCGVEFKTMDKKGSINISKNAFKIDKYTLVETENIKLSISINNNKTYLENKDLPEKINFSSEDVNIRQRYRLTRVSFCDGNHHIADVHLENVKNIEWYQYDRLEKTYRSRAMYIGSSRPTHKNNYAMDY</sequence>
<keyword evidence="2" id="KW-1185">Reference proteome</keyword>
<evidence type="ECO:0000313" key="2">
    <source>
        <dbReference type="Proteomes" id="UP000789901"/>
    </source>
</evidence>
<reference evidence="1 2" key="1">
    <citation type="submission" date="2021-06" db="EMBL/GenBank/DDBJ databases">
        <authorList>
            <person name="Kallberg Y."/>
            <person name="Tangrot J."/>
            <person name="Rosling A."/>
        </authorList>
    </citation>
    <scope>NUCLEOTIDE SEQUENCE [LARGE SCALE GENOMIC DNA]</scope>
    <source>
        <strain evidence="1 2">120-4 pot B 10/14</strain>
    </source>
</reference>
<gene>
    <name evidence="1" type="ORF">GMARGA_LOCUS8918</name>
</gene>
<dbReference type="EMBL" id="CAJVQB010004673">
    <property type="protein sequence ID" value="CAG8642470.1"/>
    <property type="molecule type" value="Genomic_DNA"/>
</dbReference>
<comment type="caution">
    <text evidence="1">The sequence shown here is derived from an EMBL/GenBank/DDBJ whole genome shotgun (WGS) entry which is preliminary data.</text>
</comment>
<dbReference type="Proteomes" id="UP000789901">
    <property type="component" value="Unassembled WGS sequence"/>
</dbReference>